<evidence type="ECO:0000259" key="2">
    <source>
        <dbReference type="Pfam" id="PF01569"/>
    </source>
</evidence>
<reference evidence="4 5" key="1">
    <citation type="submission" date="2019-11" db="EMBL/GenBank/DDBJ databases">
        <title>Draft genome sequences of five Paenibacillus species of dairy origin.</title>
        <authorList>
            <person name="Olajide A.M."/>
            <person name="Chen S."/>
            <person name="Lapointe G."/>
        </authorList>
    </citation>
    <scope>NUCLEOTIDE SEQUENCE [LARGE SCALE GENOMIC DNA]</scope>
    <source>
        <strain evidence="4 5">12CR55</strain>
    </source>
</reference>
<keyword evidence="1" id="KW-1133">Transmembrane helix</keyword>
<reference evidence="3 6" key="2">
    <citation type="submission" date="2021-03" db="EMBL/GenBank/DDBJ databases">
        <title>Antimicrobial resistance genes in bacteria isolated from Japanese honey, and their potential for conferring macrolide and lincosamide resistance in the American foulbrood pathogen Paenibacillus larvae.</title>
        <authorList>
            <person name="Okamoto M."/>
            <person name="Kumagai M."/>
            <person name="Kanamori H."/>
            <person name="Takamatsu D."/>
        </authorList>
    </citation>
    <scope>NUCLEOTIDE SEQUENCE [LARGE SCALE GENOMIC DNA]</scope>
    <source>
        <strain evidence="3 6">J15TS10</strain>
    </source>
</reference>
<evidence type="ECO:0000313" key="3">
    <source>
        <dbReference type="EMBL" id="GIP59578.1"/>
    </source>
</evidence>
<evidence type="ECO:0000313" key="5">
    <source>
        <dbReference type="Proteomes" id="UP000447876"/>
    </source>
</evidence>
<dbReference type="OrthoDB" id="9790723at2"/>
<dbReference type="AlphaFoldDB" id="A0A7X2YZ92"/>
<evidence type="ECO:0000313" key="4">
    <source>
        <dbReference type="EMBL" id="MUG44183.1"/>
    </source>
</evidence>
<dbReference type="GO" id="GO:0016020">
    <property type="term" value="C:membrane"/>
    <property type="evidence" value="ECO:0007669"/>
    <property type="project" value="UniProtKB-SubCell"/>
</dbReference>
<dbReference type="SUPFAM" id="SSF48317">
    <property type="entry name" value="Acid phosphatase/Vanadium-dependent haloperoxidase"/>
    <property type="match status" value="1"/>
</dbReference>
<gene>
    <name evidence="4" type="ORF">GNP95_04115</name>
    <name evidence="3" type="ORF">J15TS10_33920</name>
</gene>
<dbReference type="Proteomes" id="UP000681290">
    <property type="component" value="Unassembled WGS sequence"/>
</dbReference>
<feature type="transmembrane region" description="Helical" evidence="1">
    <location>
        <begin position="77"/>
        <end position="98"/>
    </location>
</feature>
<evidence type="ECO:0000313" key="6">
    <source>
        <dbReference type="Proteomes" id="UP000681290"/>
    </source>
</evidence>
<dbReference type="Pfam" id="PF01569">
    <property type="entry name" value="PAP2"/>
    <property type="match status" value="1"/>
</dbReference>
<evidence type="ECO:0000256" key="1">
    <source>
        <dbReference type="SAM" id="Phobius"/>
    </source>
</evidence>
<dbReference type="EMBL" id="WNZW01000001">
    <property type="protein sequence ID" value="MUG44183.1"/>
    <property type="molecule type" value="Genomic_DNA"/>
</dbReference>
<keyword evidence="1" id="KW-0812">Transmembrane</keyword>
<proteinExistence type="predicted"/>
<dbReference type="EMBL" id="BOSM01000006">
    <property type="protein sequence ID" value="GIP59578.1"/>
    <property type="molecule type" value="Genomic_DNA"/>
</dbReference>
<feature type="transmembrane region" description="Helical" evidence="1">
    <location>
        <begin position="12"/>
        <end position="27"/>
    </location>
</feature>
<dbReference type="InterPro" id="IPR000326">
    <property type="entry name" value="PAP2/HPO"/>
</dbReference>
<feature type="transmembrane region" description="Helical" evidence="1">
    <location>
        <begin position="176"/>
        <end position="194"/>
    </location>
</feature>
<dbReference type="Proteomes" id="UP000447876">
    <property type="component" value="Unassembled WGS sequence"/>
</dbReference>
<sequence length="222" mass="25575">MKRKLADYKPLLWILAIPVLNIFYGVLNHGNTTVRSLMISWDDHIPFISAFIIPYILWYPFILAMLFAYFIKNKTTYYRTLLTLCLGLIASYITFYFYQTTVGRPEITETGLTYWLVDFIYRTDGPYNCFPSIHVLTSYLMLKGLAECKWSAVSKWTIIVASWTITASTVFVKQHVLLDIVGAIVLVEVLYFVVRRWIFAAAPTLSPANPLVRESAREISNS</sequence>
<protein>
    <submittedName>
        <fullName evidence="4">Phosphatase PAP2 family protein</fullName>
    </submittedName>
</protein>
<keyword evidence="6" id="KW-1185">Reference proteome</keyword>
<feature type="domain" description="Phosphatidic acid phosphatase type 2/haloperoxidase" evidence="2">
    <location>
        <begin position="81"/>
        <end position="200"/>
    </location>
</feature>
<keyword evidence="1" id="KW-0472">Membrane</keyword>
<comment type="caution">
    <text evidence="4">The sequence shown here is derived from an EMBL/GenBank/DDBJ whole genome shotgun (WGS) entry which is preliminary data.</text>
</comment>
<dbReference type="InterPro" id="IPR036938">
    <property type="entry name" value="PAP2/HPO_sf"/>
</dbReference>
<name>A0A7X2YZ92_9BACL</name>
<dbReference type="RefSeq" id="WP_155609587.1">
    <property type="nucleotide sequence ID" value="NZ_BOSM01000006.1"/>
</dbReference>
<feature type="transmembrane region" description="Helical" evidence="1">
    <location>
        <begin position="47"/>
        <end position="70"/>
    </location>
</feature>
<organism evidence="4 5">
    <name type="scientific">Paenibacillus woosongensis</name>
    <dbReference type="NCBI Taxonomy" id="307580"/>
    <lineage>
        <taxon>Bacteria</taxon>
        <taxon>Bacillati</taxon>
        <taxon>Bacillota</taxon>
        <taxon>Bacilli</taxon>
        <taxon>Bacillales</taxon>
        <taxon>Paenibacillaceae</taxon>
        <taxon>Paenibacillus</taxon>
    </lineage>
</organism>
<accession>A0A7X2YZ92</accession>